<dbReference type="SUPFAM" id="SSF64484">
    <property type="entry name" value="beta and beta-prime subunits of DNA dependent RNA-polymerase"/>
    <property type="match status" value="1"/>
</dbReference>
<evidence type="ECO:0000259" key="11">
    <source>
        <dbReference type="Pfam" id="PF04565"/>
    </source>
</evidence>
<evidence type="ECO:0000256" key="5">
    <source>
        <dbReference type="ARBA" id="ARBA00022695"/>
    </source>
</evidence>
<dbReference type="OMA" id="GHMIHRM"/>
<dbReference type="Pfam" id="PF04565">
    <property type="entry name" value="RNA_pol_Rpb2_3"/>
    <property type="match status" value="1"/>
</dbReference>
<dbReference type="STRING" id="431595.K3X6E1"/>
<feature type="domain" description="DNA-directed RNA polymerase subunit 2 hybrid-binding" evidence="9">
    <location>
        <begin position="428"/>
        <end position="626"/>
    </location>
</feature>
<evidence type="ECO:0000256" key="1">
    <source>
        <dbReference type="ARBA" id="ARBA00006835"/>
    </source>
</evidence>
<evidence type="ECO:0000256" key="6">
    <source>
        <dbReference type="ARBA" id="ARBA00023163"/>
    </source>
</evidence>
<dbReference type="GO" id="GO:0006351">
    <property type="term" value="P:DNA-templated transcription"/>
    <property type="evidence" value="ECO:0007669"/>
    <property type="project" value="InterPro"/>
</dbReference>
<keyword evidence="4" id="KW-0808">Transferase</keyword>
<keyword evidence="6" id="KW-0804">Transcription</keyword>
<evidence type="ECO:0000256" key="4">
    <source>
        <dbReference type="ARBA" id="ARBA00022679"/>
    </source>
</evidence>
<dbReference type="Gene3D" id="2.40.50.150">
    <property type="match status" value="1"/>
</dbReference>
<dbReference type="PANTHER" id="PTHR20856">
    <property type="entry name" value="DNA-DIRECTED RNA POLYMERASE I SUBUNIT 2"/>
    <property type="match status" value="1"/>
</dbReference>
<keyword evidence="15" id="KW-1185">Reference proteome</keyword>
<dbReference type="Pfam" id="PF04566">
    <property type="entry name" value="RNA_pol_Rpb2_4"/>
    <property type="match status" value="1"/>
</dbReference>
<keyword evidence="3" id="KW-0240">DNA-directed RNA polymerase</keyword>
<keyword evidence="5" id="KW-0548">Nucleotidyltransferase</keyword>
<accession>K3X6E1</accession>
<feature type="region of interest" description="Disordered" evidence="8">
    <location>
        <begin position="9"/>
        <end position="28"/>
    </location>
</feature>
<evidence type="ECO:0000256" key="3">
    <source>
        <dbReference type="ARBA" id="ARBA00022478"/>
    </source>
</evidence>
<dbReference type="Pfam" id="PF04567">
    <property type="entry name" value="RNA_pol_Rpb2_5"/>
    <property type="match status" value="1"/>
</dbReference>
<dbReference type="InterPro" id="IPR007645">
    <property type="entry name" value="RNA_pol_Rpb2_3"/>
</dbReference>
<dbReference type="HOGENOM" id="CLU_411909_0_0_1"/>
<dbReference type="GO" id="GO:0000428">
    <property type="term" value="C:DNA-directed RNA polymerase complex"/>
    <property type="evidence" value="ECO:0007669"/>
    <property type="project" value="UniProtKB-KW"/>
</dbReference>
<comment type="similarity">
    <text evidence="1 7">Belongs to the RNA polymerase beta chain family.</text>
</comment>
<protein>
    <recommendedName>
        <fullName evidence="2">DNA-directed RNA polymerase</fullName>
        <ecNumber evidence="2">2.7.7.6</ecNumber>
    </recommendedName>
</protein>
<dbReference type="Proteomes" id="UP000019132">
    <property type="component" value="Unassembled WGS sequence"/>
</dbReference>
<dbReference type="AlphaFoldDB" id="K3X6E1"/>
<evidence type="ECO:0000259" key="12">
    <source>
        <dbReference type="Pfam" id="PF04566"/>
    </source>
</evidence>
<dbReference type="InterPro" id="IPR007642">
    <property type="entry name" value="RNA_pol_Rpb2_2"/>
</dbReference>
<dbReference type="InterPro" id="IPR007647">
    <property type="entry name" value="RNA_pol_Rpb2_5"/>
</dbReference>
<sequence length="626" mass="70947">MRNFLISRFGETPAAPGRRTTSETKSPRKLEQNIDQKFLPYIGLTSGDRKKKTAFLGHMIHRMLLVHLGVLTSTDRDSYKSKRINDAGMSYSRVFKTQFNFMVVQKLKRQFMKDFKNNSFVDVNLHALFKSAIKAEDFEKALMNAIVSGDKTLTVNKMTFKNRLSSQQLHHKNKLNVLATLRSIDTPNKGNSAKSSEQAILLRQDHPTGTGYIFGVTSADTGAKVGMSKQLSVSADITSAGLSEVLKHIVCEEPDLIKIELLLNDMTLLTKHNLHKVLVNGDWLGCVQDFASFLAHFREKRRTGAIHTFTTVSHNIIANEIHMWVDSGRLVHPLLVVPNNLGEEGYTHDKFRQWINLTNEHIKKLREGSIDINDLVRDGVVEYISPEEHENSYIAFEHDRFKLHMTDPLHRYTHVDIPQGNMGLVALTSVFANHNQATRIVFQTNQVKQTNSWALKNWAHTYTIKSTLKTLLHIPPMTTNAIVAISIYGGFNQEDSLIVNRSSIDRGMFDAAHMTYDKVDIEQNEIICRPDPSNTSDIKSYCNYEKLIGGIIPEGAFVQEGDCLVGKAAKLQKGDMKDPNIIYTDPSMVYRKKVPAYVWKVIHASNYDDREMIKIVFKTLRSTEIG</sequence>
<dbReference type="InterPro" id="IPR037033">
    <property type="entry name" value="DNA-dir_RNAP_su2_hyb_sf"/>
</dbReference>
<dbReference type="GO" id="GO:0003899">
    <property type="term" value="F:DNA-directed RNA polymerase activity"/>
    <property type="evidence" value="ECO:0007669"/>
    <property type="project" value="UniProtKB-EC"/>
</dbReference>
<dbReference type="Pfam" id="PF00562">
    <property type="entry name" value="RNA_pol_Rpb2_6"/>
    <property type="match status" value="1"/>
</dbReference>
<feature type="domain" description="RNA polymerase Rpb2" evidence="10">
    <location>
        <begin position="30"/>
        <end position="84"/>
    </location>
</feature>
<organism evidence="14 15">
    <name type="scientific">Globisporangium ultimum (strain ATCC 200006 / CBS 805.95 / DAOM BR144)</name>
    <name type="common">Pythium ultimum</name>
    <dbReference type="NCBI Taxonomy" id="431595"/>
    <lineage>
        <taxon>Eukaryota</taxon>
        <taxon>Sar</taxon>
        <taxon>Stramenopiles</taxon>
        <taxon>Oomycota</taxon>
        <taxon>Peronosporomycetes</taxon>
        <taxon>Pythiales</taxon>
        <taxon>Pythiaceae</taxon>
        <taxon>Globisporangium</taxon>
    </lineage>
</organism>
<evidence type="ECO:0000259" key="10">
    <source>
        <dbReference type="Pfam" id="PF04561"/>
    </source>
</evidence>
<dbReference type="VEuPathDB" id="FungiDB:PYU1_G012764"/>
<evidence type="ECO:0000259" key="9">
    <source>
        <dbReference type="Pfam" id="PF00562"/>
    </source>
</evidence>
<evidence type="ECO:0000313" key="14">
    <source>
        <dbReference type="EnsemblProtists" id="PYU1_T012790"/>
    </source>
</evidence>
<dbReference type="InterPro" id="IPR015712">
    <property type="entry name" value="DNA-dir_RNA_pol_su2"/>
</dbReference>
<dbReference type="eggNOG" id="KOG0214">
    <property type="taxonomic scope" value="Eukaryota"/>
</dbReference>
<dbReference type="GO" id="GO:0003677">
    <property type="term" value="F:DNA binding"/>
    <property type="evidence" value="ECO:0007669"/>
    <property type="project" value="InterPro"/>
</dbReference>
<proteinExistence type="inferred from homology"/>
<dbReference type="InterPro" id="IPR007646">
    <property type="entry name" value="RNA_pol_Rpb2_4"/>
</dbReference>
<name>K3X6E1_GLOUD</name>
<dbReference type="InterPro" id="IPR037034">
    <property type="entry name" value="RNA_pol_Rpb2_2_sf"/>
</dbReference>
<feature type="domain" description="RNA polymerase Rpb2" evidence="12">
    <location>
        <begin position="277"/>
        <end position="337"/>
    </location>
</feature>
<evidence type="ECO:0000256" key="7">
    <source>
        <dbReference type="RuleBase" id="RU000434"/>
    </source>
</evidence>
<reference evidence="15" key="1">
    <citation type="journal article" date="2010" name="Genome Biol.">
        <title>Genome sequence of the necrotrophic plant pathogen Pythium ultimum reveals original pathogenicity mechanisms and effector repertoire.</title>
        <authorList>
            <person name="Levesque C.A."/>
            <person name="Brouwer H."/>
            <person name="Cano L."/>
            <person name="Hamilton J.P."/>
            <person name="Holt C."/>
            <person name="Huitema E."/>
            <person name="Raffaele S."/>
            <person name="Robideau G.P."/>
            <person name="Thines M."/>
            <person name="Win J."/>
            <person name="Zerillo M.M."/>
            <person name="Beakes G.W."/>
            <person name="Boore J.L."/>
            <person name="Busam D."/>
            <person name="Dumas B."/>
            <person name="Ferriera S."/>
            <person name="Fuerstenberg S.I."/>
            <person name="Gachon C.M."/>
            <person name="Gaulin E."/>
            <person name="Govers F."/>
            <person name="Grenville-Briggs L."/>
            <person name="Horner N."/>
            <person name="Hostetler J."/>
            <person name="Jiang R.H."/>
            <person name="Johnson J."/>
            <person name="Krajaejun T."/>
            <person name="Lin H."/>
            <person name="Meijer H.J."/>
            <person name="Moore B."/>
            <person name="Morris P."/>
            <person name="Phuntmart V."/>
            <person name="Puiu D."/>
            <person name="Shetty J."/>
            <person name="Stajich J.E."/>
            <person name="Tripathy S."/>
            <person name="Wawra S."/>
            <person name="van West P."/>
            <person name="Whitty B.R."/>
            <person name="Coutinho P.M."/>
            <person name="Henrissat B."/>
            <person name="Martin F."/>
            <person name="Thomas P.D."/>
            <person name="Tyler B.M."/>
            <person name="De Vries R.P."/>
            <person name="Kamoun S."/>
            <person name="Yandell M."/>
            <person name="Tisserat N."/>
            <person name="Buell C.R."/>
        </authorList>
    </citation>
    <scope>NUCLEOTIDE SEQUENCE</scope>
    <source>
        <strain evidence="15">DAOM:BR144</strain>
    </source>
</reference>
<dbReference type="Gene3D" id="3.90.1070.20">
    <property type="match status" value="1"/>
</dbReference>
<reference evidence="15" key="2">
    <citation type="submission" date="2010-04" db="EMBL/GenBank/DDBJ databases">
        <authorList>
            <person name="Buell R."/>
            <person name="Hamilton J."/>
            <person name="Hostetler J."/>
        </authorList>
    </citation>
    <scope>NUCLEOTIDE SEQUENCE [LARGE SCALE GENOMIC DNA]</scope>
    <source>
        <strain evidence="15">DAOM:BR144</strain>
    </source>
</reference>
<evidence type="ECO:0000256" key="8">
    <source>
        <dbReference type="SAM" id="MobiDB-lite"/>
    </source>
</evidence>
<evidence type="ECO:0000313" key="15">
    <source>
        <dbReference type="Proteomes" id="UP000019132"/>
    </source>
</evidence>
<evidence type="ECO:0000259" key="13">
    <source>
        <dbReference type="Pfam" id="PF04567"/>
    </source>
</evidence>
<dbReference type="EC" id="2.7.7.6" evidence="2"/>
<dbReference type="InterPro" id="IPR007120">
    <property type="entry name" value="DNA-dir_RNAP_su2_dom"/>
</dbReference>
<dbReference type="InParanoid" id="K3X6E1"/>
<dbReference type="EMBL" id="GL376588">
    <property type="status" value="NOT_ANNOTATED_CDS"/>
    <property type="molecule type" value="Genomic_DNA"/>
</dbReference>
<feature type="domain" description="RNA polymerase Rpb2" evidence="11">
    <location>
        <begin position="168"/>
        <end position="237"/>
    </location>
</feature>
<feature type="domain" description="RNA polymerase Rpb2" evidence="13">
    <location>
        <begin position="373"/>
        <end position="418"/>
    </location>
</feature>
<reference evidence="14" key="3">
    <citation type="submission" date="2015-02" db="UniProtKB">
        <authorList>
            <consortium name="EnsemblProtists"/>
        </authorList>
    </citation>
    <scope>IDENTIFICATION</scope>
    <source>
        <strain evidence="14">DAOM BR144</strain>
    </source>
</reference>
<dbReference type="GO" id="GO:0032549">
    <property type="term" value="F:ribonucleoside binding"/>
    <property type="evidence" value="ECO:0007669"/>
    <property type="project" value="InterPro"/>
</dbReference>
<dbReference type="Gene3D" id="3.90.1110.10">
    <property type="entry name" value="RNA polymerase Rpb2, domain 2"/>
    <property type="match status" value="1"/>
</dbReference>
<dbReference type="Pfam" id="PF04561">
    <property type="entry name" value="RNA_pol_Rpb2_2"/>
    <property type="match status" value="1"/>
</dbReference>
<dbReference type="EnsemblProtists" id="PYU1_T012790">
    <property type="protein sequence ID" value="PYU1_T012790"/>
    <property type="gene ID" value="PYU1_G012764"/>
</dbReference>
<evidence type="ECO:0000256" key="2">
    <source>
        <dbReference type="ARBA" id="ARBA00012418"/>
    </source>
</evidence>
<dbReference type="Gene3D" id="2.40.270.10">
    <property type="entry name" value="DNA-directed RNA polymerase, subunit 2, domain 6"/>
    <property type="match status" value="1"/>
</dbReference>
<dbReference type="InterPro" id="IPR014724">
    <property type="entry name" value="RNA_pol_RPB2_OB-fold"/>
</dbReference>